<dbReference type="Pfam" id="PF06835">
    <property type="entry name" value="LptC"/>
    <property type="match status" value="1"/>
</dbReference>
<evidence type="ECO:0000313" key="1">
    <source>
        <dbReference type="EMBL" id="BFG70846.1"/>
    </source>
</evidence>
<proteinExistence type="predicted"/>
<reference evidence="1" key="1">
    <citation type="submission" date="2024-02" db="EMBL/GenBank/DDBJ databases">
        <title>Sediminibacterium planktonica sp. nov. and Sediminibacterium longus sp. nov., isolated from surface lake and river water.</title>
        <authorList>
            <person name="Watanabe K."/>
            <person name="Takemine S."/>
            <person name="Ishii Y."/>
            <person name="Ogata Y."/>
            <person name="Shindo C."/>
            <person name="Suda W."/>
        </authorList>
    </citation>
    <scope>NUCLEOTIDE SEQUENCE</scope>
    <source>
        <strain evidence="1">KACHI17</strain>
    </source>
</reference>
<gene>
    <name evidence="1" type="ORF">KACHI17_17270</name>
</gene>
<name>A0AAT9GJV1_9BACT</name>
<dbReference type="InterPro" id="IPR026265">
    <property type="entry name" value="LptC"/>
</dbReference>
<accession>A0AAT9GJV1</accession>
<dbReference type="GO" id="GO:0015221">
    <property type="term" value="F:lipopolysaccharide transmembrane transporter activity"/>
    <property type="evidence" value="ECO:0007669"/>
    <property type="project" value="InterPro"/>
</dbReference>
<evidence type="ECO:0008006" key="2">
    <source>
        <dbReference type="Google" id="ProtNLM"/>
    </source>
</evidence>
<dbReference type="AlphaFoldDB" id="A0AAT9GJV1"/>
<dbReference type="RefSeq" id="WP_353548483.1">
    <property type="nucleotide sequence ID" value="NZ_AP029612.1"/>
</dbReference>
<protein>
    <recommendedName>
        <fullName evidence="2">LPS export ABC transporter periplasmic protein LptC</fullName>
    </recommendedName>
</protein>
<dbReference type="Gene3D" id="2.60.450.10">
    <property type="entry name" value="Lipopolysaccharide (LPS) transport protein A like domain"/>
    <property type="match status" value="1"/>
</dbReference>
<dbReference type="InterPro" id="IPR010664">
    <property type="entry name" value="LipoPS_assembly_LptC-rel"/>
</dbReference>
<sequence>MINHQQHIKHLLTACLLGCVFLLACENDVNDVKALGKKIPAVEEGKNIESFLSQNGRIGAKLTAPVLLRYQGDSARKTEFPNSLFVEFYDDSMKVESKLSAKYGRYLQNESKVYLRDQVVIYNIKGDTLYCDELYWDQNLAQFFTATPVTLIQSYPYKQKGRYANGFRSNQDLTDITFFNIQPGSFAIVPDSTFNQ</sequence>
<dbReference type="EMBL" id="AP029612">
    <property type="protein sequence ID" value="BFG70846.1"/>
    <property type="molecule type" value="Genomic_DNA"/>
</dbReference>
<dbReference type="NCBIfam" id="TIGR04409">
    <property type="entry name" value="LptC_YrbK"/>
    <property type="match status" value="1"/>
</dbReference>
<dbReference type="GO" id="GO:0005886">
    <property type="term" value="C:plasma membrane"/>
    <property type="evidence" value="ECO:0007669"/>
    <property type="project" value="InterPro"/>
</dbReference>
<organism evidence="1">
    <name type="scientific">Sediminibacterium sp. KACHI17</name>
    <dbReference type="NCBI Taxonomy" id="1751071"/>
    <lineage>
        <taxon>Bacteria</taxon>
        <taxon>Pseudomonadati</taxon>
        <taxon>Bacteroidota</taxon>
        <taxon>Chitinophagia</taxon>
        <taxon>Chitinophagales</taxon>
        <taxon>Chitinophagaceae</taxon>
        <taxon>Sediminibacterium</taxon>
    </lineage>
</organism>